<evidence type="ECO:0000256" key="1">
    <source>
        <dbReference type="ARBA" id="ARBA00008766"/>
    </source>
</evidence>
<keyword evidence="8" id="KW-0031">Aminopeptidase</keyword>
<dbReference type="Gene3D" id="3.90.230.10">
    <property type="entry name" value="Creatinase/methionine aminopeptidase superfamily"/>
    <property type="match status" value="1"/>
</dbReference>
<dbReference type="InterPro" id="IPR050422">
    <property type="entry name" value="X-Pro_aminopeptidase_P"/>
</dbReference>
<comment type="similarity">
    <text evidence="1">Belongs to the peptidase M24B family.</text>
</comment>
<reference evidence="8" key="2">
    <citation type="journal article" date="2021" name="PeerJ">
        <title>Extensive microbial diversity within the chicken gut microbiome revealed by metagenomics and culture.</title>
        <authorList>
            <person name="Gilroy R."/>
            <person name="Ravi A."/>
            <person name="Getino M."/>
            <person name="Pursley I."/>
            <person name="Horton D.L."/>
            <person name="Alikhan N.F."/>
            <person name="Baker D."/>
            <person name="Gharbi K."/>
            <person name="Hall N."/>
            <person name="Watson M."/>
            <person name="Adriaenssens E.M."/>
            <person name="Foster-Nyarko E."/>
            <person name="Jarju S."/>
            <person name="Secka A."/>
            <person name="Antonio M."/>
            <person name="Oren A."/>
            <person name="Chaudhuri R.R."/>
            <person name="La Ragione R."/>
            <person name="Hildebrand F."/>
            <person name="Pallen M.J."/>
        </authorList>
    </citation>
    <scope>NUCLEOTIDE SEQUENCE</scope>
    <source>
        <strain evidence="8">14700</strain>
    </source>
</reference>
<evidence type="ECO:0000313" key="8">
    <source>
        <dbReference type="EMBL" id="MBO8468952.1"/>
    </source>
</evidence>
<reference evidence="8" key="1">
    <citation type="submission" date="2020-10" db="EMBL/GenBank/DDBJ databases">
        <authorList>
            <person name="Gilroy R."/>
        </authorList>
    </citation>
    <scope>NUCLEOTIDE SEQUENCE</scope>
    <source>
        <strain evidence="8">14700</strain>
    </source>
</reference>
<dbReference type="Pfam" id="PF16188">
    <property type="entry name" value="Peptidase_M24_C"/>
    <property type="match status" value="1"/>
</dbReference>
<dbReference type="EMBL" id="JADIMF010000063">
    <property type="protein sequence ID" value="MBO8468952.1"/>
    <property type="molecule type" value="Genomic_DNA"/>
</dbReference>
<gene>
    <name evidence="8" type="ORF">IAA72_04115</name>
</gene>
<dbReference type="PANTHER" id="PTHR43763">
    <property type="entry name" value="XAA-PRO AMINOPEPTIDASE 1"/>
    <property type="match status" value="1"/>
</dbReference>
<dbReference type="FunFam" id="3.90.230.10:FF:000007">
    <property type="entry name" value="Xaa-Pro aminopeptidase P"/>
    <property type="match status" value="1"/>
</dbReference>
<protein>
    <submittedName>
        <fullName evidence="8">Aminopeptidase P family protein</fullName>
    </submittedName>
</protein>
<feature type="domain" description="Peptidase M24 C-terminal" evidence="7">
    <location>
        <begin position="530"/>
        <end position="589"/>
    </location>
</feature>
<organism evidence="8 9">
    <name type="scientific">Candidatus Ornithospirochaeta stercoravium</name>
    <dbReference type="NCBI Taxonomy" id="2840897"/>
    <lineage>
        <taxon>Bacteria</taxon>
        <taxon>Pseudomonadati</taxon>
        <taxon>Spirochaetota</taxon>
        <taxon>Spirochaetia</taxon>
        <taxon>Spirochaetales</taxon>
        <taxon>Spirochaetaceae</taxon>
        <taxon>Spirochaetaceae incertae sedis</taxon>
        <taxon>Candidatus Ornithospirochaeta</taxon>
    </lineage>
</organism>
<keyword evidence="4" id="KW-0464">Manganese</keyword>
<evidence type="ECO:0000259" key="5">
    <source>
        <dbReference type="Pfam" id="PF00557"/>
    </source>
</evidence>
<dbReference type="InterPro" id="IPR029149">
    <property type="entry name" value="Creatin/AminoP/Spt16_N"/>
</dbReference>
<dbReference type="SUPFAM" id="SSF55920">
    <property type="entry name" value="Creatinase/aminopeptidase"/>
    <property type="match status" value="1"/>
</dbReference>
<feature type="domain" description="Creatinase N-terminal" evidence="6">
    <location>
        <begin position="8"/>
        <end position="140"/>
    </location>
</feature>
<accession>A0A9D9IAD1</accession>
<sequence length="596" mass="68035">METTIEERVESLRARLREEKLDGYIITGTDPHQSEYVAPRWRTREFISGFTGSSGIVIITLTEAYLWTDSRYFIQASIELPSCYTLMRSGTEGTPDPWTWLYEYATEGMRFGVDSSTISIAHFSELSSSLKEKKAELVASDDFLSPIWKNRSDVPMTPCEEMEEEYAGKSAHEKLESIRNVLRKRNLRWTFIASLDDIAWITNLRADDIACTPVFVSYLFISLTKAVLFVDERRFDKDLLRIVRKDFSIKPYESAAESLSSLAKGPGYFNPDRVPEIFSSALSGKRNEKGADISVLMKACKNKKELEGMRLAHIYDASAYVSFLSRLDRSQIYDEITISERLENERKKIPGYLGPSFSAIAGFRENGAMCHYKAERGSEKKIDGHGLLVLDTGSQFRFGTTDITRTLFFGADEPTEEEKRDYTLVLKGHLALLSLRFPKGTKGFHIDAIAKQYLWKYGENFFHGTGHGVGCRLSVHEGPQRISPAVIDVPLMPGMVLSDEPGLYKENRYGIRIENLLAVKEDMKTEFGTFYSFETLTLVPYEKKLIEMELLTEEEVRIIDDYHKHVYEVLHELVDSDVLPWLQDATSPLHVNRIYS</sequence>
<comment type="caution">
    <text evidence="8">The sequence shown here is derived from an EMBL/GenBank/DDBJ whole genome shotgun (WGS) entry which is preliminary data.</text>
</comment>
<dbReference type="SUPFAM" id="SSF53092">
    <property type="entry name" value="Creatinase/prolidase N-terminal domain"/>
    <property type="match status" value="1"/>
</dbReference>
<evidence type="ECO:0000256" key="4">
    <source>
        <dbReference type="ARBA" id="ARBA00023211"/>
    </source>
</evidence>
<dbReference type="CDD" id="cd01085">
    <property type="entry name" value="APP"/>
    <property type="match status" value="1"/>
</dbReference>
<proteinExistence type="inferred from homology"/>
<feature type="domain" description="Peptidase M24" evidence="5">
    <location>
        <begin position="307"/>
        <end position="521"/>
    </location>
</feature>
<dbReference type="Pfam" id="PF16189">
    <property type="entry name" value="Creatinase_N_2"/>
    <property type="match status" value="1"/>
</dbReference>
<dbReference type="InterPro" id="IPR036005">
    <property type="entry name" value="Creatinase/aminopeptidase-like"/>
</dbReference>
<evidence type="ECO:0000259" key="7">
    <source>
        <dbReference type="Pfam" id="PF16188"/>
    </source>
</evidence>
<keyword evidence="8" id="KW-0645">Protease</keyword>
<dbReference type="PANTHER" id="PTHR43763:SF6">
    <property type="entry name" value="XAA-PRO AMINOPEPTIDASE 1"/>
    <property type="match status" value="1"/>
</dbReference>
<dbReference type="Pfam" id="PF00557">
    <property type="entry name" value="Peptidase_M24"/>
    <property type="match status" value="1"/>
</dbReference>
<dbReference type="InterPro" id="IPR000587">
    <property type="entry name" value="Creatinase_N"/>
</dbReference>
<evidence type="ECO:0000256" key="3">
    <source>
        <dbReference type="ARBA" id="ARBA00022801"/>
    </source>
</evidence>
<evidence type="ECO:0000313" key="9">
    <source>
        <dbReference type="Proteomes" id="UP000810292"/>
    </source>
</evidence>
<keyword evidence="2" id="KW-0479">Metal-binding</keyword>
<evidence type="ECO:0000259" key="6">
    <source>
        <dbReference type="Pfam" id="PF01321"/>
    </source>
</evidence>
<dbReference type="InterPro" id="IPR033740">
    <property type="entry name" value="Pept_M24B"/>
</dbReference>
<dbReference type="Pfam" id="PF01321">
    <property type="entry name" value="Creatinase_N"/>
    <property type="match status" value="1"/>
</dbReference>
<dbReference type="GO" id="GO:0070006">
    <property type="term" value="F:metalloaminopeptidase activity"/>
    <property type="evidence" value="ECO:0007669"/>
    <property type="project" value="InterPro"/>
</dbReference>
<dbReference type="Proteomes" id="UP000810292">
    <property type="component" value="Unassembled WGS sequence"/>
</dbReference>
<dbReference type="InterPro" id="IPR032416">
    <property type="entry name" value="Peptidase_M24_C"/>
</dbReference>
<dbReference type="InterPro" id="IPR000994">
    <property type="entry name" value="Pept_M24"/>
</dbReference>
<dbReference type="GO" id="GO:0046872">
    <property type="term" value="F:metal ion binding"/>
    <property type="evidence" value="ECO:0007669"/>
    <property type="project" value="UniProtKB-KW"/>
</dbReference>
<keyword evidence="3" id="KW-0378">Hydrolase</keyword>
<dbReference type="Gene3D" id="3.40.350.10">
    <property type="entry name" value="Creatinase/prolidase N-terminal domain"/>
    <property type="match status" value="2"/>
</dbReference>
<dbReference type="GO" id="GO:0005737">
    <property type="term" value="C:cytoplasm"/>
    <property type="evidence" value="ECO:0007669"/>
    <property type="project" value="UniProtKB-ARBA"/>
</dbReference>
<name>A0A9D9IAD1_9SPIO</name>
<evidence type="ECO:0000256" key="2">
    <source>
        <dbReference type="ARBA" id="ARBA00022723"/>
    </source>
</evidence>
<dbReference type="AlphaFoldDB" id="A0A9D9IAD1"/>